<dbReference type="EMBL" id="JXXK01000021">
    <property type="protein sequence ID" value="KJF39208.1"/>
    <property type="molecule type" value="Genomic_DNA"/>
</dbReference>
<evidence type="ECO:0000259" key="1">
    <source>
        <dbReference type="Pfam" id="PF00149"/>
    </source>
</evidence>
<dbReference type="Proteomes" id="UP000053433">
    <property type="component" value="Unassembled WGS sequence"/>
</dbReference>
<dbReference type="EMBL" id="WMZR01000026">
    <property type="protein sequence ID" value="MTS52905.1"/>
    <property type="molecule type" value="Genomic_DNA"/>
</dbReference>
<dbReference type="Gene3D" id="3.60.21.10">
    <property type="match status" value="1"/>
</dbReference>
<dbReference type="PANTHER" id="PTHR12905">
    <property type="entry name" value="METALLOPHOSPHOESTERASE"/>
    <property type="match status" value="1"/>
</dbReference>
<protein>
    <submittedName>
        <fullName evidence="2">Metallophosphoesterase</fullName>
    </submittedName>
</protein>
<dbReference type="InterPro" id="IPR051693">
    <property type="entry name" value="UPF0046_metallophosphoest"/>
</dbReference>
<evidence type="ECO:0000313" key="6">
    <source>
        <dbReference type="EMBL" id="MTS52905.1"/>
    </source>
</evidence>
<dbReference type="EMBL" id="WMZU01000038">
    <property type="protein sequence ID" value="MTS28822.1"/>
    <property type="molecule type" value="Genomic_DNA"/>
</dbReference>
<sequence>MKILAISDVESKYLWDYFQPEKLEGVDLILSCGDLKASYLTLLATFTHAPLLYVHGNHDTDYQRRPPEGCTCIEDTVYEVNGVRIAGLGGSVRYKPGPFQYTQREMERRVARLSSKIRRMGGVDIIVAHAPVRGCNDGEDPAHMGFDCFNAMLGQFQPKYFVHGHVHLNYGRIPRCAQCGETQVINAYERYTFELETPEAPPAPPQRPFGSLLVPKLFWKSK</sequence>
<dbReference type="EMBL" id="LMUA01000001">
    <property type="protein sequence ID" value="KUE77992.1"/>
    <property type="molecule type" value="Genomic_DNA"/>
</dbReference>
<comment type="caution">
    <text evidence="2">The sequence shown here is derived from an EMBL/GenBank/DDBJ whole genome shotgun (WGS) entry which is preliminary data.</text>
</comment>
<dbReference type="PANTHER" id="PTHR12905:SF0">
    <property type="entry name" value="CALCINEURIN-LIKE PHOSPHOESTERASE DOMAIN-CONTAINING PROTEIN"/>
    <property type="match status" value="1"/>
</dbReference>
<reference evidence="3 8" key="2">
    <citation type="submission" date="2015-10" db="EMBL/GenBank/DDBJ databases">
        <title>A novel member of the family Ruminococcaceae isolated from human faeces.</title>
        <authorList>
            <person name="Shkoporov A.N."/>
            <person name="Chaplin A.V."/>
            <person name="Motuzova O.V."/>
            <person name="Kafarskaia L.I."/>
            <person name="Efimov B.A."/>
        </authorList>
    </citation>
    <scope>NUCLEOTIDE SEQUENCE [LARGE SCALE GENOMIC DNA]</scope>
    <source>
        <strain evidence="3 8">668</strain>
    </source>
</reference>
<gene>
    <name evidence="3" type="ORF">ASJ35_01610</name>
    <name evidence="4" type="ORF">FYJ76_01985</name>
    <name evidence="6" type="ORF">GMD52_15375</name>
    <name evidence="5" type="ORF">GMD59_16255</name>
    <name evidence="2" type="ORF">TQ39_13445</name>
</gene>
<evidence type="ECO:0000313" key="2">
    <source>
        <dbReference type="EMBL" id="KJF39208.1"/>
    </source>
</evidence>
<dbReference type="AlphaFoldDB" id="A0A0D8J0B7"/>
<reference evidence="2" key="1">
    <citation type="submission" date="2015-02" db="EMBL/GenBank/DDBJ databases">
        <title>A novel member of the family Ruminococcaceae isolated from human feces.</title>
        <authorList>
            <person name="Shkoporov A.N."/>
            <person name="Chaplin A.V."/>
            <person name="Motuzova O.V."/>
            <person name="Kafarskaia L.I."/>
            <person name="Khokhlova E.V."/>
            <person name="Efimov B.A."/>
        </authorList>
    </citation>
    <scope>NUCLEOTIDE SEQUENCE [LARGE SCALE GENOMIC DNA]</scope>
    <source>
        <strain evidence="2">585-1</strain>
    </source>
</reference>
<dbReference type="Proteomes" id="UP000431913">
    <property type="component" value="Unassembled WGS sequence"/>
</dbReference>
<organism evidence="2 7">
    <name type="scientific">Ruthenibacterium lactatiformans</name>
    <dbReference type="NCBI Taxonomy" id="1550024"/>
    <lineage>
        <taxon>Bacteria</taxon>
        <taxon>Bacillati</taxon>
        <taxon>Bacillota</taxon>
        <taxon>Clostridia</taxon>
        <taxon>Eubacteriales</taxon>
        <taxon>Oscillospiraceae</taxon>
        <taxon>Ruthenibacterium</taxon>
    </lineage>
</organism>
<evidence type="ECO:0000313" key="11">
    <source>
        <dbReference type="Proteomes" id="UP000472755"/>
    </source>
</evidence>
<feature type="domain" description="Calcineurin-like phosphoesterase" evidence="1">
    <location>
        <begin position="1"/>
        <end position="167"/>
    </location>
</feature>
<proteinExistence type="predicted"/>
<dbReference type="Proteomes" id="UP000472755">
    <property type="component" value="Unassembled WGS sequence"/>
</dbReference>
<dbReference type="Proteomes" id="UP000032483">
    <property type="component" value="Unassembled WGS sequence"/>
</dbReference>
<dbReference type="Proteomes" id="UP000449193">
    <property type="component" value="Unassembled WGS sequence"/>
</dbReference>
<evidence type="ECO:0000313" key="9">
    <source>
        <dbReference type="Proteomes" id="UP000431913"/>
    </source>
</evidence>
<evidence type="ECO:0000313" key="10">
    <source>
        <dbReference type="Proteomes" id="UP000449193"/>
    </source>
</evidence>
<dbReference type="Pfam" id="PF00149">
    <property type="entry name" value="Metallophos"/>
    <property type="match status" value="1"/>
</dbReference>
<dbReference type="InterPro" id="IPR004843">
    <property type="entry name" value="Calcineurin-like_PHP"/>
</dbReference>
<reference evidence="4 9" key="4">
    <citation type="submission" date="2019-08" db="EMBL/GenBank/DDBJ databases">
        <title>In-depth cultivation of the pig gut microbiome towards novel bacterial diversity and tailored functional studies.</title>
        <authorList>
            <person name="Wylensek D."/>
            <person name="Hitch T.C.A."/>
            <person name="Clavel T."/>
        </authorList>
    </citation>
    <scope>NUCLEOTIDE SEQUENCE [LARGE SCALE GENOMIC DNA]</scope>
    <source>
        <strain evidence="4 9">WCA3-601-WT-6J</strain>
    </source>
</reference>
<keyword evidence="7" id="KW-1185">Reference proteome</keyword>
<evidence type="ECO:0000313" key="3">
    <source>
        <dbReference type="EMBL" id="KUE77992.1"/>
    </source>
</evidence>
<dbReference type="PATRIC" id="fig|1550024.3.peg.3070"/>
<dbReference type="GeneID" id="42857570"/>
<accession>A0A0W7TVX1</accession>
<dbReference type="EMBL" id="VUNJ01000002">
    <property type="protein sequence ID" value="MST90718.1"/>
    <property type="molecule type" value="Genomic_DNA"/>
</dbReference>
<name>A0A0D8J0B7_9FIRM</name>
<accession>A0A0D8J0B7</accession>
<evidence type="ECO:0000313" key="4">
    <source>
        <dbReference type="EMBL" id="MST90718.1"/>
    </source>
</evidence>
<evidence type="ECO:0000313" key="8">
    <source>
        <dbReference type="Proteomes" id="UP000053433"/>
    </source>
</evidence>
<dbReference type="RefSeq" id="WP_009325564.1">
    <property type="nucleotide sequence ID" value="NZ_CAOJUJ010000011.1"/>
</dbReference>
<dbReference type="GO" id="GO:0016787">
    <property type="term" value="F:hydrolase activity"/>
    <property type="evidence" value="ECO:0007669"/>
    <property type="project" value="InterPro"/>
</dbReference>
<reference evidence="10 11" key="3">
    <citation type="journal article" date="2019" name="Nat. Med.">
        <title>A library of human gut bacterial isolates paired with longitudinal multiomics data enables mechanistic microbiome research.</title>
        <authorList>
            <person name="Poyet M."/>
            <person name="Groussin M."/>
            <person name="Gibbons S.M."/>
            <person name="Avila-Pacheco J."/>
            <person name="Jiang X."/>
            <person name="Kearney S.M."/>
            <person name="Perrotta A.R."/>
            <person name="Berdy B."/>
            <person name="Zhao S."/>
            <person name="Lieberman T.D."/>
            <person name="Swanson P.K."/>
            <person name="Smith M."/>
            <person name="Roesemann S."/>
            <person name="Alexander J.E."/>
            <person name="Rich S.A."/>
            <person name="Livny J."/>
            <person name="Vlamakis H."/>
            <person name="Clish C."/>
            <person name="Bullock K."/>
            <person name="Deik A."/>
            <person name="Scott J."/>
            <person name="Pierce K.A."/>
            <person name="Xavier R.J."/>
            <person name="Alm E.J."/>
        </authorList>
    </citation>
    <scope>NUCLEOTIDE SEQUENCE [LARGE SCALE GENOMIC DNA]</scope>
    <source>
        <strain evidence="5 11">BIOML-A4</strain>
        <strain evidence="6 10">BIOML-A7</strain>
    </source>
</reference>
<evidence type="ECO:0000313" key="7">
    <source>
        <dbReference type="Proteomes" id="UP000032483"/>
    </source>
</evidence>
<dbReference type="SUPFAM" id="SSF56300">
    <property type="entry name" value="Metallo-dependent phosphatases"/>
    <property type="match status" value="1"/>
</dbReference>
<evidence type="ECO:0000313" key="5">
    <source>
        <dbReference type="EMBL" id="MTS28822.1"/>
    </source>
</evidence>
<dbReference type="InterPro" id="IPR029052">
    <property type="entry name" value="Metallo-depent_PP-like"/>
</dbReference>